<evidence type="ECO:0000313" key="2">
    <source>
        <dbReference type="EMBL" id="TNJ28585.1"/>
    </source>
</evidence>
<dbReference type="SMART" id="SM00248">
    <property type="entry name" value="ANK"/>
    <property type="match status" value="4"/>
</dbReference>
<dbReference type="Gene3D" id="1.25.40.20">
    <property type="entry name" value="Ankyrin repeat-containing domain"/>
    <property type="match status" value="2"/>
</dbReference>
<keyword evidence="1" id="KW-0040">ANK repeat</keyword>
<reference evidence="2 3" key="1">
    <citation type="submission" date="2019-05" db="EMBL/GenBank/DDBJ databases">
        <title>The compact genome of Giardia muris reveals important steps in the evolution of intestinal protozoan parasites.</title>
        <authorList>
            <person name="Xu F."/>
            <person name="Jimenez-Gonzalez A."/>
            <person name="Einarsson E."/>
            <person name="Astvaldsson A."/>
            <person name="Peirasmaki D."/>
            <person name="Eckmann L."/>
            <person name="Andersson J.O."/>
            <person name="Svard S.G."/>
            <person name="Jerlstrom-Hultqvist J."/>
        </authorList>
    </citation>
    <scope>NUCLEOTIDE SEQUENCE [LARGE SCALE GENOMIC DNA]</scope>
    <source>
        <strain evidence="2 3">Roberts-Thomson</strain>
    </source>
</reference>
<dbReference type="EMBL" id="VDLU01000002">
    <property type="protein sequence ID" value="TNJ28585.1"/>
    <property type="molecule type" value="Genomic_DNA"/>
</dbReference>
<name>A0A4Z1SUD8_GIAMU</name>
<protein>
    <submittedName>
        <fullName evidence="2">Ankyrin repeat protein 1</fullName>
    </submittedName>
</protein>
<sequence>MELNTGLMQAAENGDVAGVREHLAQAGQANEYGRTALMAAAQGNHVECVRLLLDKEARMQNRWGQTALVHALSFGSAEAALLLAPLEAEINDRANVTPLMWAAHGGLSECAELLLAGAGTQTLRPFSYTDFSAYASGVTALMVAASRNCLPIIKLLREREGELQDSDGHDALWYARNNALVFSNYALVRQEEEHTEAVALLTNKDQ</sequence>
<organism evidence="2 3">
    <name type="scientific">Giardia muris</name>
    <dbReference type="NCBI Taxonomy" id="5742"/>
    <lineage>
        <taxon>Eukaryota</taxon>
        <taxon>Metamonada</taxon>
        <taxon>Diplomonadida</taxon>
        <taxon>Hexamitidae</taxon>
        <taxon>Giardiinae</taxon>
        <taxon>Giardia</taxon>
    </lineage>
</organism>
<dbReference type="OrthoDB" id="1585644at2759"/>
<dbReference type="PANTHER" id="PTHR24184">
    <property type="entry name" value="SI:CH211-189E2.2"/>
    <property type="match status" value="1"/>
</dbReference>
<keyword evidence="3" id="KW-1185">Reference proteome</keyword>
<dbReference type="InterPro" id="IPR036770">
    <property type="entry name" value="Ankyrin_rpt-contain_sf"/>
</dbReference>
<dbReference type="SUPFAM" id="SSF48403">
    <property type="entry name" value="Ankyrin repeat"/>
    <property type="match status" value="1"/>
</dbReference>
<comment type="caution">
    <text evidence="2">The sequence shown here is derived from an EMBL/GenBank/DDBJ whole genome shotgun (WGS) entry which is preliminary data.</text>
</comment>
<dbReference type="InterPro" id="IPR002110">
    <property type="entry name" value="Ankyrin_rpt"/>
</dbReference>
<dbReference type="AlphaFoldDB" id="A0A4Z1SUD8"/>
<feature type="repeat" description="ANK" evidence="1">
    <location>
        <begin position="32"/>
        <end position="59"/>
    </location>
</feature>
<dbReference type="PROSITE" id="PS50088">
    <property type="entry name" value="ANK_REPEAT"/>
    <property type="match status" value="1"/>
</dbReference>
<evidence type="ECO:0000256" key="1">
    <source>
        <dbReference type="PROSITE-ProRule" id="PRU00023"/>
    </source>
</evidence>
<accession>A0A4Z1SUD8</accession>
<gene>
    <name evidence="2" type="ORF">GMRT_12749</name>
</gene>
<dbReference type="PANTHER" id="PTHR24184:SF11">
    <property type="entry name" value="ANKYRIN REPEAT AND SOCS BOX CONTAINING 3"/>
    <property type="match status" value="1"/>
</dbReference>
<dbReference type="Proteomes" id="UP000315496">
    <property type="component" value="Chromosome 2"/>
</dbReference>
<dbReference type="PROSITE" id="PS50297">
    <property type="entry name" value="ANK_REP_REGION"/>
    <property type="match status" value="1"/>
</dbReference>
<dbReference type="Pfam" id="PF12796">
    <property type="entry name" value="Ank_2"/>
    <property type="match status" value="2"/>
</dbReference>
<proteinExistence type="predicted"/>
<evidence type="ECO:0000313" key="3">
    <source>
        <dbReference type="Proteomes" id="UP000315496"/>
    </source>
</evidence>
<dbReference type="VEuPathDB" id="GiardiaDB:GMRT_12749"/>